<dbReference type="Gene3D" id="3.80.10.10">
    <property type="entry name" value="Ribonuclease Inhibitor"/>
    <property type="match status" value="1"/>
</dbReference>
<dbReference type="OrthoDB" id="2447803at2759"/>
<name>A0A9P7K866_9AGAR</name>
<reference evidence="1" key="1">
    <citation type="submission" date="2020-07" db="EMBL/GenBank/DDBJ databases">
        <authorList>
            <person name="Nieuwenhuis M."/>
            <person name="Van De Peppel L.J.J."/>
        </authorList>
    </citation>
    <scope>NUCLEOTIDE SEQUENCE</scope>
    <source>
        <strain evidence="1">AP01</strain>
        <tissue evidence="1">Mycelium</tissue>
    </source>
</reference>
<feature type="non-terminal residue" evidence="1">
    <location>
        <position position="89"/>
    </location>
</feature>
<reference evidence="1" key="2">
    <citation type="submission" date="2021-10" db="EMBL/GenBank/DDBJ databases">
        <title>Phylogenomics reveals ancestral predisposition of the termite-cultivated fungus Termitomyces towards a domesticated lifestyle.</title>
        <authorList>
            <person name="Auxier B."/>
            <person name="Grum-Grzhimaylo A."/>
            <person name="Cardenas M.E."/>
            <person name="Lodge J.D."/>
            <person name="Laessoe T."/>
            <person name="Pedersen O."/>
            <person name="Smith M.E."/>
            <person name="Kuyper T.W."/>
            <person name="Franco-Molano E.A."/>
            <person name="Baroni T.J."/>
            <person name="Aanen D.K."/>
        </authorList>
    </citation>
    <scope>NUCLEOTIDE SEQUENCE</scope>
    <source>
        <strain evidence="1">AP01</strain>
        <tissue evidence="1">Mycelium</tissue>
    </source>
</reference>
<keyword evidence="2" id="KW-1185">Reference proteome</keyword>
<dbReference type="EMBL" id="JABCKV010002424">
    <property type="protein sequence ID" value="KAG5638491.1"/>
    <property type="molecule type" value="Genomic_DNA"/>
</dbReference>
<comment type="caution">
    <text evidence="1">The sequence shown here is derived from an EMBL/GenBank/DDBJ whole genome shotgun (WGS) entry which is preliminary data.</text>
</comment>
<dbReference type="Proteomes" id="UP000775547">
    <property type="component" value="Unassembled WGS sequence"/>
</dbReference>
<sequence>MFMHKNVKSFAVYLPADCDDVGPLFDDVSTRMPNLTHLDLRLNASIKPIESSTANLLHRLKKLKKLTLPQFCFTGKLAESASRLENLEA</sequence>
<dbReference type="InterPro" id="IPR032675">
    <property type="entry name" value="LRR_dom_sf"/>
</dbReference>
<protein>
    <submittedName>
        <fullName evidence="1">Uncharacterized protein</fullName>
    </submittedName>
</protein>
<evidence type="ECO:0000313" key="1">
    <source>
        <dbReference type="EMBL" id="KAG5638491.1"/>
    </source>
</evidence>
<accession>A0A9P7K866</accession>
<gene>
    <name evidence="1" type="ORF">DXG03_004116</name>
</gene>
<organism evidence="1 2">
    <name type="scientific">Asterophora parasitica</name>
    <dbReference type="NCBI Taxonomy" id="117018"/>
    <lineage>
        <taxon>Eukaryota</taxon>
        <taxon>Fungi</taxon>
        <taxon>Dikarya</taxon>
        <taxon>Basidiomycota</taxon>
        <taxon>Agaricomycotina</taxon>
        <taxon>Agaricomycetes</taxon>
        <taxon>Agaricomycetidae</taxon>
        <taxon>Agaricales</taxon>
        <taxon>Tricholomatineae</taxon>
        <taxon>Lyophyllaceae</taxon>
        <taxon>Asterophora</taxon>
    </lineage>
</organism>
<dbReference type="SUPFAM" id="SSF52058">
    <property type="entry name" value="L domain-like"/>
    <property type="match status" value="1"/>
</dbReference>
<proteinExistence type="predicted"/>
<dbReference type="AlphaFoldDB" id="A0A9P7K866"/>
<evidence type="ECO:0000313" key="2">
    <source>
        <dbReference type="Proteomes" id="UP000775547"/>
    </source>
</evidence>